<name>A0A0E9WAV6_ANGAN</name>
<organism evidence="1">
    <name type="scientific">Anguilla anguilla</name>
    <name type="common">European freshwater eel</name>
    <name type="synonym">Muraena anguilla</name>
    <dbReference type="NCBI Taxonomy" id="7936"/>
    <lineage>
        <taxon>Eukaryota</taxon>
        <taxon>Metazoa</taxon>
        <taxon>Chordata</taxon>
        <taxon>Craniata</taxon>
        <taxon>Vertebrata</taxon>
        <taxon>Euteleostomi</taxon>
        <taxon>Actinopterygii</taxon>
        <taxon>Neopterygii</taxon>
        <taxon>Teleostei</taxon>
        <taxon>Anguilliformes</taxon>
        <taxon>Anguillidae</taxon>
        <taxon>Anguilla</taxon>
    </lineage>
</organism>
<protein>
    <submittedName>
        <fullName evidence="1">Uncharacterized protein</fullName>
    </submittedName>
</protein>
<reference evidence="1" key="2">
    <citation type="journal article" date="2015" name="Fish Shellfish Immunol.">
        <title>Early steps in the European eel (Anguilla anguilla)-Vibrio vulnificus interaction in the gills: Role of the RtxA13 toxin.</title>
        <authorList>
            <person name="Callol A."/>
            <person name="Pajuelo D."/>
            <person name="Ebbesson L."/>
            <person name="Teles M."/>
            <person name="MacKenzie S."/>
            <person name="Amaro C."/>
        </authorList>
    </citation>
    <scope>NUCLEOTIDE SEQUENCE</scope>
</reference>
<sequence>MYIFKGLGRDLICSVPSRQSLRHNVTHWRDLSFVYPLRFFLSLYWICEQN</sequence>
<dbReference type="AlphaFoldDB" id="A0A0E9WAV6"/>
<evidence type="ECO:0000313" key="1">
    <source>
        <dbReference type="EMBL" id="JAH86623.1"/>
    </source>
</evidence>
<accession>A0A0E9WAV6</accession>
<dbReference type="EMBL" id="GBXM01021954">
    <property type="protein sequence ID" value="JAH86623.1"/>
    <property type="molecule type" value="Transcribed_RNA"/>
</dbReference>
<proteinExistence type="predicted"/>
<reference evidence="1" key="1">
    <citation type="submission" date="2014-11" db="EMBL/GenBank/DDBJ databases">
        <authorList>
            <person name="Amaro Gonzalez C."/>
        </authorList>
    </citation>
    <scope>NUCLEOTIDE SEQUENCE</scope>
</reference>